<organism evidence="2 3">
    <name type="scientific">Caldalkalibacillus horti</name>
    <dbReference type="NCBI Taxonomy" id="77523"/>
    <lineage>
        <taxon>Bacteria</taxon>
        <taxon>Bacillati</taxon>
        <taxon>Bacillota</taxon>
        <taxon>Bacilli</taxon>
        <taxon>Bacillales</taxon>
        <taxon>Bacillaceae</taxon>
        <taxon>Caldalkalibacillus</taxon>
    </lineage>
</organism>
<dbReference type="RefSeq" id="WP_307398363.1">
    <property type="nucleotide sequence ID" value="NZ_BAAADK010000020.1"/>
</dbReference>
<dbReference type="PANTHER" id="PTHR38011">
    <property type="entry name" value="DIHYDROFOLATE REDUCTASE FAMILY PROTEIN (AFU_ORTHOLOGUE AFUA_8G06820)"/>
    <property type="match status" value="1"/>
</dbReference>
<reference evidence="2 3" key="1">
    <citation type="submission" date="2023-07" db="EMBL/GenBank/DDBJ databases">
        <title>Genomic Encyclopedia of Type Strains, Phase IV (KMG-IV): sequencing the most valuable type-strain genomes for metagenomic binning, comparative biology and taxonomic classification.</title>
        <authorList>
            <person name="Goeker M."/>
        </authorList>
    </citation>
    <scope>NUCLEOTIDE SEQUENCE [LARGE SCALE GENOMIC DNA]</scope>
    <source>
        <strain evidence="2 3">DSM 12751</strain>
    </source>
</reference>
<evidence type="ECO:0000313" key="3">
    <source>
        <dbReference type="Proteomes" id="UP001235840"/>
    </source>
</evidence>
<proteinExistence type="predicted"/>
<dbReference type="Pfam" id="PF01872">
    <property type="entry name" value="RibD_C"/>
    <property type="match status" value="1"/>
</dbReference>
<name>A0ABT9W5L9_9BACI</name>
<dbReference type="Proteomes" id="UP001235840">
    <property type="component" value="Unassembled WGS sequence"/>
</dbReference>
<evidence type="ECO:0000313" key="2">
    <source>
        <dbReference type="EMBL" id="MDQ0168549.1"/>
    </source>
</evidence>
<dbReference type="SUPFAM" id="SSF53597">
    <property type="entry name" value="Dihydrofolate reductase-like"/>
    <property type="match status" value="1"/>
</dbReference>
<gene>
    <name evidence="2" type="ORF">J2S11_004511</name>
</gene>
<comment type="caution">
    <text evidence="2">The sequence shown here is derived from an EMBL/GenBank/DDBJ whole genome shotgun (WGS) entry which is preliminary data.</text>
</comment>
<feature type="domain" description="Bacterial bifunctional deaminase-reductase C-terminal" evidence="1">
    <location>
        <begin position="3"/>
        <end position="186"/>
    </location>
</feature>
<dbReference type="Gene3D" id="3.40.430.10">
    <property type="entry name" value="Dihydrofolate Reductase, subunit A"/>
    <property type="match status" value="1"/>
</dbReference>
<sequence>MNKVIADMSISLDGFIAGINDGPTQPLGEGGEHLHKWLFEGEYSSKYNDFFKLTKTSRDVFDQSIEEEGAILVGRRTYDIVGGWEGSHPAGVPVFVLTHEEPKNVPKGDTPFTFVTDGIRSAVEQAKAVAGKKHVGVAGASTIQQCLGAGLLDELLLHQVPVLLGKGIPLFEPTEGRAIELENTKVIEAPGVTHLGFRIMK</sequence>
<protein>
    <submittedName>
        <fullName evidence="2">Dihydrofolate reductase</fullName>
    </submittedName>
</protein>
<dbReference type="InterPro" id="IPR002734">
    <property type="entry name" value="RibDG_C"/>
</dbReference>
<evidence type="ECO:0000259" key="1">
    <source>
        <dbReference type="Pfam" id="PF01872"/>
    </source>
</evidence>
<dbReference type="EMBL" id="JAUSTY010000039">
    <property type="protein sequence ID" value="MDQ0168549.1"/>
    <property type="molecule type" value="Genomic_DNA"/>
</dbReference>
<dbReference type="InterPro" id="IPR050765">
    <property type="entry name" value="Riboflavin_Biosynth_HTPR"/>
</dbReference>
<dbReference type="PANTHER" id="PTHR38011:SF12">
    <property type="entry name" value="BIFUNCTIONAL DEAMINASE-REDUCTASE DOMAIN PROTEIN"/>
    <property type="match status" value="1"/>
</dbReference>
<dbReference type="InterPro" id="IPR024072">
    <property type="entry name" value="DHFR-like_dom_sf"/>
</dbReference>
<keyword evidence="3" id="KW-1185">Reference proteome</keyword>
<accession>A0ABT9W5L9</accession>